<accession>A0A7T8KKR4</accession>
<sequence length="72" mass="8301">AKFFHILQNEVSPYLLKLGQEMETKGSLPADATRGRISLSQKRKWKFNRSLEPLTIMNESYRILAGYLSTVK</sequence>
<keyword evidence="2" id="KW-1185">Reference proteome</keyword>
<dbReference type="AlphaFoldDB" id="A0A7T8KKR4"/>
<dbReference type="EMBL" id="CP045891">
    <property type="protein sequence ID" value="QQP57641.1"/>
    <property type="molecule type" value="Genomic_DNA"/>
</dbReference>
<evidence type="ECO:0000313" key="1">
    <source>
        <dbReference type="EMBL" id="QQP57641.1"/>
    </source>
</evidence>
<organism evidence="1 2">
    <name type="scientific">Caligus rogercresseyi</name>
    <name type="common">Sea louse</name>
    <dbReference type="NCBI Taxonomy" id="217165"/>
    <lineage>
        <taxon>Eukaryota</taxon>
        <taxon>Metazoa</taxon>
        <taxon>Ecdysozoa</taxon>
        <taxon>Arthropoda</taxon>
        <taxon>Crustacea</taxon>
        <taxon>Multicrustacea</taxon>
        <taxon>Hexanauplia</taxon>
        <taxon>Copepoda</taxon>
        <taxon>Siphonostomatoida</taxon>
        <taxon>Caligidae</taxon>
        <taxon>Caligus</taxon>
    </lineage>
</organism>
<reference evidence="2" key="1">
    <citation type="submission" date="2021-01" db="EMBL/GenBank/DDBJ databases">
        <title>Caligus Genome Assembly.</title>
        <authorList>
            <person name="Gallardo-Escarate C."/>
        </authorList>
    </citation>
    <scope>NUCLEOTIDE SEQUENCE [LARGE SCALE GENOMIC DNA]</scope>
</reference>
<evidence type="ECO:0000313" key="2">
    <source>
        <dbReference type="Proteomes" id="UP000595437"/>
    </source>
</evidence>
<dbReference type="OrthoDB" id="410104at2759"/>
<protein>
    <submittedName>
        <fullName evidence="1">NELlike 1 (Silurana)</fullName>
    </submittedName>
</protein>
<proteinExistence type="predicted"/>
<feature type="non-terminal residue" evidence="1">
    <location>
        <position position="1"/>
    </location>
</feature>
<name>A0A7T8KKR4_CALRO</name>
<dbReference type="Proteomes" id="UP000595437">
    <property type="component" value="Chromosome 2"/>
</dbReference>
<gene>
    <name evidence="1" type="ORF">FKW44_002695</name>
</gene>